<dbReference type="GO" id="GO:0007131">
    <property type="term" value="P:reciprocal meiotic recombination"/>
    <property type="evidence" value="ECO:0007669"/>
    <property type="project" value="TreeGrafter"/>
</dbReference>
<dbReference type="Gene3D" id="1.10.10.10">
    <property type="entry name" value="Winged helix-like DNA-binding domain superfamily/Winged helix DNA-binding domain"/>
    <property type="match status" value="2"/>
</dbReference>
<keyword evidence="1" id="KW-0413">Isomerase</keyword>
<dbReference type="InParanoid" id="A0A0G4G0S1"/>
<feature type="region of interest" description="Disordered" evidence="2">
    <location>
        <begin position="40"/>
        <end position="80"/>
    </location>
</feature>
<dbReference type="GO" id="GO:0000706">
    <property type="term" value="P:meiotic DNA double-strand break processing"/>
    <property type="evidence" value="ECO:0007669"/>
    <property type="project" value="TreeGrafter"/>
</dbReference>
<feature type="domain" description="Spo11/DNA topoisomerase VI subunit A N-terminal" evidence="3">
    <location>
        <begin position="164"/>
        <end position="199"/>
    </location>
</feature>
<dbReference type="VEuPathDB" id="CryptoDB:Vbra_16613"/>
<dbReference type="Pfam" id="PF04406">
    <property type="entry name" value="TP6A_N"/>
    <property type="match status" value="2"/>
</dbReference>
<proteinExistence type="inferred from homology"/>
<accession>A0A0G4G0S1</accession>
<gene>
    <name evidence="4" type="ORF">Vbra_16613</name>
</gene>
<keyword evidence="1" id="KW-0238">DNA-binding</keyword>
<protein>
    <recommendedName>
        <fullName evidence="3">Spo11/DNA topoisomerase VI subunit A N-terminal domain-containing protein</fullName>
    </recommendedName>
</protein>
<reference evidence="4 5" key="1">
    <citation type="submission" date="2014-11" db="EMBL/GenBank/DDBJ databases">
        <authorList>
            <person name="Zhu J."/>
            <person name="Qi W."/>
            <person name="Song R."/>
        </authorList>
    </citation>
    <scope>NUCLEOTIDE SEQUENCE [LARGE SCALE GENOMIC DNA]</scope>
</reference>
<dbReference type="InterPro" id="IPR036078">
    <property type="entry name" value="Spo11/TopoVI_A_sf"/>
</dbReference>
<evidence type="ECO:0000256" key="2">
    <source>
        <dbReference type="SAM" id="MobiDB-lite"/>
    </source>
</evidence>
<keyword evidence="5" id="KW-1185">Reference proteome</keyword>
<dbReference type="GO" id="GO:0005524">
    <property type="term" value="F:ATP binding"/>
    <property type="evidence" value="ECO:0007669"/>
    <property type="project" value="InterPro"/>
</dbReference>
<dbReference type="AlphaFoldDB" id="A0A0G4G0S1"/>
<dbReference type="GO" id="GO:0042138">
    <property type="term" value="P:meiotic DNA double-strand break formation"/>
    <property type="evidence" value="ECO:0007669"/>
    <property type="project" value="TreeGrafter"/>
</dbReference>
<evidence type="ECO:0000256" key="1">
    <source>
        <dbReference type="PROSITE-ProRule" id="PRU01385"/>
    </source>
</evidence>
<dbReference type="PANTHER" id="PTHR10848">
    <property type="entry name" value="MEIOTIC RECOMBINATION PROTEIN SPO11"/>
    <property type="match status" value="1"/>
</dbReference>
<dbReference type="Proteomes" id="UP000041254">
    <property type="component" value="Unassembled WGS sequence"/>
</dbReference>
<dbReference type="InterPro" id="IPR002815">
    <property type="entry name" value="Spo11/TopoVI_A"/>
</dbReference>
<organism evidence="4 5">
    <name type="scientific">Vitrella brassicaformis (strain CCMP3155)</name>
    <dbReference type="NCBI Taxonomy" id="1169540"/>
    <lineage>
        <taxon>Eukaryota</taxon>
        <taxon>Sar</taxon>
        <taxon>Alveolata</taxon>
        <taxon>Colpodellida</taxon>
        <taxon>Vitrellaceae</taxon>
        <taxon>Vitrella</taxon>
    </lineage>
</organism>
<evidence type="ECO:0000313" key="5">
    <source>
        <dbReference type="Proteomes" id="UP000041254"/>
    </source>
</evidence>
<dbReference type="GO" id="GO:0000228">
    <property type="term" value="C:nuclear chromosome"/>
    <property type="evidence" value="ECO:0007669"/>
    <property type="project" value="TreeGrafter"/>
</dbReference>
<feature type="active site" description="O-(5'-phospho-DNA)-tyrosine intermediate" evidence="1">
    <location>
        <position position="109"/>
    </location>
</feature>
<dbReference type="EMBL" id="CDMY01000542">
    <property type="protein sequence ID" value="CEM21445.1"/>
    <property type="molecule type" value="Genomic_DNA"/>
</dbReference>
<keyword evidence="1" id="KW-0799">Topoisomerase</keyword>
<dbReference type="OrthoDB" id="5377392at2759"/>
<dbReference type="InterPro" id="IPR013049">
    <property type="entry name" value="Spo11/TopoVI_A_N"/>
</dbReference>
<dbReference type="PRINTS" id="PR01550">
    <property type="entry name" value="TOP6AFAMILY"/>
</dbReference>
<comment type="similarity">
    <text evidence="1">Belongs to the TOP6A family.</text>
</comment>
<dbReference type="STRING" id="1169540.A0A0G4G0S1"/>
<dbReference type="GO" id="GO:0003677">
    <property type="term" value="F:DNA binding"/>
    <property type="evidence" value="ECO:0007669"/>
    <property type="project" value="UniProtKB-UniRule"/>
</dbReference>
<feature type="compositionally biased region" description="Basic and acidic residues" evidence="2">
    <location>
        <begin position="46"/>
        <end position="58"/>
    </location>
</feature>
<dbReference type="PROSITE" id="PS52041">
    <property type="entry name" value="TOPO_IIB"/>
    <property type="match status" value="1"/>
</dbReference>
<name>A0A0G4G0S1_VITBC</name>
<comment type="catalytic activity">
    <reaction evidence="1">
        <text>ATP-dependent breakage, passage and rejoining of double-stranded DNA.</text>
        <dbReference type="EC" id="5.6.2.2"/>
    </reaction>
</comment>
<feature type="domain" description="Spo11/DNA topoisomerase VI subunit A N-terminal" evidence="3">
    <location>
        <begin position="80"/>
        <end position="141"/>
    </location>
</feature>
<dbReference type="SUPFAM" id="SSF56726">
    <property type="entry name" value="DNA topoisomerase IV, alpha subunit"/>
    <property type="match status" value="2"/>
</dbReference>
<evidence type="ECO:0000313" key="4">
    <source>
        <dbReference type="EMBL" id="CEM21445.1"/>
    </source>
</evidence>
<feature type="compositionally biased region" description="Basic and acidic residues" evidence="2">
    <location>
        <begin position="274"/>
        <end position="284"/>
    </location>
</feature>
<dbReference type="InterPro" id="IPR036388">
    <property type="entry name" value="WH-like_DNA-bd_sf"/>
</dbReference>
<feature type="compositionally biased region" description="Polar residues" evidence="2">
    <location>
        <begin position="60"/>
        <end position="76"/>
    </location>
</feature>
<dbReference type="PANTHER" id="PTHR10848:SF0">
    <property type="entry name" value="MEIOTIC RECOMBINATION PROTEIN SPO11"/>
    <property type="match status" value="1"/>
</dbReference>
<evidence type="ECO:0000259" key="3">
    <source>
        <dbReference type="Pfam" id="PF04406"/>
    </source>
</evidence>
<sequence>MEERQVDSMLEEAVLSLIRCVVKDETQPLPSHPNITEASQSLATHLAHDDESPAHDDSSIDSSSLEGKLSAHSSQPDGCRKAAQLTATMRSIYQLHTSHTSATLREVFYRDVHLYTNQTHSDRAIRDITRLLRVPRHQLRILSSTRGLVAGSIIVRERATREGEVFYGDVHLYTNQTHSDRAIRDITRLLRVPRHQLRILSSTRGLVAGSIIVRERATREGETVVISIDGREDENKTGIRDIVGIELPAGRDTKFALIVEKASRQLTSSALRRPKTDGSCRVEPGDMASFRSEGERKRAEKLLGRLREARDAGRIDNHWCVSLEEMVRRNKQFELEAIETLDAFVVDRMAAAT</sequence>
<dbReference type="GO" id="GO:0003918">
    <property type="term" value="F:DNA topoisomerase type II (double strand cut, ATP-hydrolyzing) activity"/>
    <property type="evidence" value="ECO:0007669"/>
    <property type="project" value="UniProtKB-UniRule"/>
</dbReference>
<feature type="region of interest" description="Disordered" evidence="2">
    <location>
        <begin position="269"/>
        <end position="294"/>
    </location>
</feature>